<dbReference type="SUPFAM" id="SSF89009">
    <property type="entry name" value="GAT-like domain"/>
    <property type="match status" value="1"/>
</dbReference>
<feature type="region of interest" description="Disordered" evidence="4">
    <location>
        <begin position="410"/>
        <end position="434"/>
    </location>
</feature>
<organism evidence="6 7">
    <name type="scientific">Bugula neritina</name>
    <name type="common">Brown bryozoan</name>
    <name type="synonym">Sertularia neritina</name>
    <dbReference type="NCBI Taxonomy" id="10212"/>
    <lineage>
        <taxon>Eukaryota</taxon>
        <taxon>Metazoa</taxon>
        <taxon>Spiralia</taxon>
        <taxon>Lophotrochozoa</taxon>
        <taxon>Bryozoa</taxon>
        <taxon>Gymnolaemata</taxon>
        <taxon>Cheilostomatida</taxon>
        <taxon>Flustrina</taxon>
        <taxon>Buguloidea</taxon>
        <taxon>Bugulidae</taxon>
        <taxon>Bugula</taxon>
    </lineage>
</organism>
<dbReference type="GO" id="GO:0016020">
    <property type="term" value="C:membrane"/>
    <property type="evidence" value="ECO:0007669"/>
    <property type="project" value="TreeGrafter"/>
</dbReference>
<keyword evidence="7" id="KW-1185">Reference proteome</keyword>
<keyword evidence="2" id="KW-0813">Transport</keyword>
<dbReference type="AlphaFoldDB" id="A0A7J7J8F9"/>
<dbReference type="Proteomes" id="UP000593567">
    <property type="component" value="Unassembled WGS sequence"/>
</dbReference>
<dbReference type="SMART" id="SM00288">
    <property type="entry name" value="VHS"/>
    <property type="match status" value="1"/>
</dbReference>
<evidence type="ECO:0000256" key="2">
    <source>
        <dbReference type="ARBA" id="ARBA00022448"/>
    </source>
</evidence>
<dbReference type="SUPFAM" id="SSF48464">
    <property type="entry name" value="ENTH/VHS domain"/>
    <property type="match status" value="1"/>
</dbReference>
<comment type="similarity">
    <text evidence="1">Belongs to the TOM1 family.</text>
</comment>
<dbReference type="GO" id="GO:0005768">
    <property type="term" value="C:endosome"/>
    <property type="evidence" value="ECO:0007669"/>
    <property type="project" value="TreeGrafter"/>
</dbReference>
<dbReference type="PIRSF" id="PIRSF036948">
    <property type="entry name" value="TOM1"/>
    <property type="match status" value="1"/>
</dbReference>
<dbReference type="OrthoDB" id="2018246at2759"/>
<accession>A0A7J7J8F9</accession>
<dbReference type="GO" id="GO:0015031">
    <property type="term" value="P:protein transport"/>
    <property type="evidence" value="ECO:0007669"/>
    <property type="project" value="UniProtKB-KW"/>
</dbReference>
<dbReference type="PROSITE" id="PS50179">
    <property type="entry name" value="VHS"/>
    <property type="match status" value="1"/>
</dbReference>
<feature type="compositionally biased region" description="Polar residues" evidence="4">
    <location>
        <begin position="424"/>
        <end position="434"/>
    </location>
</feature>
<reference evidence="6" key="1">
    <citation type="submission" date="2020-06" db="EMBL/GenBank/DDBJ databases">
        <title>Draft genome of Bugula neritina, a colonial animal packing powerful symbionts and potential medicines.</title>
        <authorList>
            <person name="Rayko M."/>
        </authorList>
    </citation>
    <scope>NUCLEOTIDE SEQUENCE [LARGE SCALE GENOMIC DNA]</scope>
    <source>
        <strain evidence="6">Kwan_BN1</strain>
    </source>
</reference>
<dbReference type="InterPro" id="IPR002014">
    <property type="entry name" value="VHS_dom"/>
</dbReference>
<evidence type="ECO:0000313" key="7">
    <source>
        <dbReference type="Proteomes" id="UP000593567"/>
    </source>
</evidence>
<name>A0A7J7J8F9_BUGNE</name>
<evidence type="ECO:0000313" key="6">
    <source>
        <dbReference type="EMBL" id="KAF6021648.1"/>
    </source>
</evidence>
<evidence type="ECO:0000256" key="1">
    <source>
        <dbReference type="ARBA" id="ARBA00007708"/>
    </source>
</evidence>
<dbReference type="GO" id="GO:0030276">
    <property type="term" value="F:clathrin binding"/>
    <property type="evidence" value="ECO:0007669"/>
    <property type="project" value="TreeGrafter"/>
</dbReference>
<evidence type="ECO:0000256" key="4">
    <source>
        <dbReference type="SAM" id="MobiDB-lite"/>
    </source>
</evidence>
<dbReference type="Gene3D" id="1.20.58.160">
    <property type="match status" value="1"/>
</dbReference>
<comment type="caution">
    <text evidence="6">The sequence shown here is derived from an EMBL/GenBank/DDBJ whole genome shotgun (WGS) entry which is preliminary data.</text>
</comment>
<dbReference type="GO" id="GO:0043130">
    <property type="term" value="F:ubiquitin binding"/>
    <property type="evidence" value="ECO:0007669"/>
    <property type="project" value="InterPro"/>
</dbReference>
<dbReference type="GO" id="GO:0035091">
    <property type="term" value="F:phosphatidylinositol binding"/>
    <property type="evidence" value="ECO:0007669"/>
    <property type="project" value="InterPro"/>
</dbReference>
<sequence length="489" mass="52894">MGKKATDGSLPSENWALNIEICDIINETDEGPKEAIRAIRKKVNSCMSKDWRAITYCLVVLETCVKNCGKRFHMQVAHKDFLNDLVKIILPKNEPPVVSWANAFRGVPELKAVESVYQDLKHKGIEFPAAEVDQMSPIHTPQGNADSPIRISSMTTPTSNQPARAVSRILDNIVGRVCSTHFLIIYLLSLLYTIYSNSTTVPIAGHPTTVPGGGSIPPAMPARAPQQPTPEQMSKLRNDIDIVQGNCRVFNEMLNIAPPGSPELTAETTELLRELNRTCRQMQQRIVTEVLLRVNDDLNNAFLRYDRVERFLSMSAAPTAAATSPAIAAVSPQTALPVSTTPAADQSLIDFGSSEPTPPPRVSASALAAHVDSMNLSPTPNIASIGDIPSSNVHSRAETDEFDMLAQSRQTPASGSMGVVTSGPADSQTSEPSVTSSEFDQFLEARLTAAERLPDITTSNGRSRSPVAPTRGGARQMNKDDSENALFAI</sequence>
<dbReference type="CDD" id="cd14233">
    <property type="entry name" value="GAT_TOM1_like"/>
    <property type="match status" value="1"/>
</dbReference>
<dbReference type="Pfam" id="PF03127">
    <property type="entry name" value="GAT"/>
    <property type="match status" value="1"/>
</dbReference>
<dbReference type="Gene3D" id="1.25.40.90">
    <property type="match status" value="1"/>
</dbReference>
<evidence type="ECO:0000259" key="5">
    <source>
        <dbReference type="PROSITE" id="PS50179"/>
    </source>
</evidence>
<feature type="region of interest" description="Disordered" evidence="4">
    <location>
        <begin position="451"/>
        <end position="489"/>
    </location>
</feature>
<dbReference type="InterPro" id="IPR014645">
    <property type="entry name" value="TOM1"/>
</dbReference>
<dbReference type="InterPro" id="IPR008942">
    <property type="entry name" value="ENTH_VHS"/>
</dbReference>
<feature type="domain" description="VHS" evidence="5">
    <location>
        <begin position="5"/>
        <end position="128"/>
    </location>
</feature>
<dbReference type="CDD" id="cd03565">
    <property type="entry name" value="VHS_Tom1_like"/>
    <property type="match status" value="1"/>
</dbReference>
<dbReference type="PANTHER" id="PTHR13856">
    <property type="entry name" value="VHS DOMAIN CONTAINING PROTEIN FAMILY"/>
    <property type="match status" value="1"/>
</dbReference>
<evidence type="ECO:0000256" key="3">
    <source>
        <dbReference type="ARBA" id="ARBA00022927"/>
    </source>
</evidence>
<proteinExistence type="inferred from homology"/>
<dbReference type="InterPro" id="IPR038425">
    <property type="entry name" value="GAT_sf"/>
</dbReference>
<dbReference type="InterPro" id="IPR004152">
    <property type="entry name" value="GAT_dom"/>
</dbReference>
<dbReference type="Pfam" id="PF00790">
    <property type="entry name" value="VHS"/>
    <property type="match status" value="1"/>
</dbReference>
<gene>
    <name evidence="6" type="ORF">EB796_020040</name>
</gene>
<keyword evidence="3" id="KW-0653">Protein transport</keyword>
<dbReference type="PANTHER" id="PTHR13856:SF137">
    <property type="entry name" value="GH05942P"/>
    <property type="match status" value="1"/>
</dbReference>
<dbReference type="GO" id="GO:0007165">
    <property type="term" value="P:signal transduction"/>
    <property type="evidence" value="ECO:0007669"/>
    <property type="project" value="TreeGrafter"/>
</dbReference>
<protein>
    <submittedName>
        <fullName evidence="6">TOM1L2</fullName>
    </submittedName>
</protein>
<dbReference type="EMBL" id="VXIV02002985">
    <property type="protein sequence ID" value="KAF6021648.1"/>
    <property type="molecule type" value="Genomic_DNA"/>
</dbReference>